<evidence type="ECO:0000313" key="2">
    <source>
        <dbReference type="Proteomes" id="UP000287447"/>
    </source>
</evidence>
<dbReference type="InterPro" id="IPR021730">
    <property type="entry name" value="YdbH"/>
</dbReference>
<dbReference type="EMBL" id="SADE01000001">
    <property type="protein sequence ID" value="RVU38159.1"/>
    <property type="molecule type" value="Genomic_DNA"/>
</dbReference>
<protein>
    <submittedName>
        <fullName evidence="1">Uncharacterized protein</fullName>
    </submittedName>
</protein>
<dbReference type="AlphaFoldDB" id="A0A3S2ZAJ3"/>
<keyword evidence="2" id="KW-1185">Reference proteome</keyword>
<sequence length="1096" mass="114920">MIFVLAVCAGYLAWQGPGVVVDWAQKVLRENGLPEVDFELRDLSLETVTLEGIRIGREGALKIPRISAVFTWRELIDGEVGEIAVDDLELTVIQRDQGLSFGELDPFVYGATEETDEEIAIGSLNWPFRKLTLGNARVVLVKDAGTIAAITINGTVQRNPSGGLDIGPGRISVASPELSLTADVEATVSGDGKLTAGMQLANGRAAVQGYEVTAQDGNLSLETPLDDLSALQAVGDLRVSKVSLPFGLATSGNMTVSIRQNRMTASLLAADEKHGLKASLDIAASLAEPLAAQPIAIDVSLSASDAALFPSGLLPVPLTHGAARLHVSLDDRVGNLQSLAGVDGLLALAKGFPSLAIELEGSEIESPALPGRADMKAAISLERTGDGRIAVQVPKGIQASLSPIDAEDWLTMLGPLGQPGPVTPLLVSISQTDATPLLILDPGQILQKSRFDGAVRLEGGALPALDTALSASVILDPRAGIFDLTADALSLSMDSAVIDDVTLTDVTLDATASATESGGSGLADLTAALSGGNRDTLYIPSGKVSIPLSWQIAPDRLTLRIRDCAEFLVPKLLSGDFQIDMRTMRLCLREDGGDFLTITTGPAGDLATASMNARLSMLGRDIVMTGKDGWRARLNGKNNEAVLHAHLSPDGTVGVTSDISLGAVTLPSSLLRIDEFRLAAAGENAGKELGVTLAATVSDLRKPRLFAPLELTVKSTASKQDRLVASGKVIPRNTPLILEWDAEHRLSTRKGDATFRLHPFVFGLGVNKFSDVTSILQGVVSRPAGQLLGAASASWEGGEGCGNADLLIRRGSAVLPGSGPIPLQGEVSFGQLGLTGKVCAGSDGIQSQIGQLLLDGMEFAGEQVSARAVNANIDVASFYPFATAPDQALSVGVLDLGFPLTDGIALFDISDTSRFNLEKLSFNWAGGTVSIAPFQIAPDTPLESLDLSVKGARLEKLTELVPDKGITGEGILDGTLPIHFTVEGPAVRQGYLETRGPGILRYKRSLEEGEEPTAVDDVLSNLQYSNLRIDIDGGLSGGVGIGLHVEGANPDYLDGYPVVLDVNVNGPLGAIMNDGLATYQVPSQILERMRRFGQIE</sequence>
<comment type="caution">
    <text evidence="1">The sequence shown here is derived from an EMBL/GenBank/DDBJ whole genome shotgun (WGS) entry which is preliminary data.</text>
</comment>
<proteinExistence type="predicted"/>
<gene>
    <name evidence="1" type="ORF">EOI86_02325</name>
</gene>
<dbReference type="OrthoDB" id="8446194at2"/>
<name>A0A3S2ZAJ3_9PROT</name>
<accession>A0A3S2ZAJ3</accession>
<organism evidence="1 2">
    <name type="scientific">Hwanghaeella grinnelliae</name>
    <dbReference type="NCBI Taxonomy" id="2500179"/>
    <lineage>
        <taxon>Bacteria</taxon>
        <taxon>Pseudomonadati</taxon>
        <taxon>Pseudomonadota</taxon>
        <taxon>Alphaproteobacteria</taxon>
        <taxon>Rhodospirillales</taxon>
        <taxon>Rhodospirillaceae</taxon>
        <taxon>Hwanghaeella</taxon>
    </lineage>
</organism>
<reference evidence="2" key="1">
    <citation type="submission" date="2019-01" db="EMBL/GenBank/DDBJ databases">
        <title>Gri0909 isolated from a small marine red alga.</title>
        <authorList>
            <person name="Kim J."/>
            <person name="Jeong S.E."/>
            <person name="Jeon C.O."/>
        </authorList>
    </citation>
    <scope>NUCLEOTIDE SEQUENCE [LARGE SCALE GENOMIC DNA]</scope>
    <source>
        <strain evidence="2">Gri0909</strain>
    </source>
</reference>
<dbReference type="Pfam" id="PF11739">
    <property type="entry name" value="YdbH-like"/>
    <property type="match status" value="1"/>
</dbReference>
<evidence type="ECO:0000313" key="1">
    <source>
        <dbReference type="EMBL" id="RVU38159.1"/>
    </source>
</evidence>
<dbReference type="Proteomes" id="UP000287447">
    <property type="component" value="Unassembled WGS sequence"/>
</dbReference>